<feature type="transmembrane region" description="Helical" evidence="1">
    <location>
        <begin position="660"/>
        <end position="677"/>
    </location>
</feature>
<evidence type="ECO:0000256" key="1">
    <source>
        <dbReference type="SAM" id="Phobius"/>
    </source>
</evidence>
<evidence type="ECO:0000313" key="3">
    <source>
        <dbReference type="EMBL" id="VAX42066.1"/>
    </source>
</evidence>
<evidence type="ECO:0000259" key="2">
    <source>
        <dbReference type="Pfam" id="PF13785"/>
    </source>
</evidence>
<name>A0A3B1DGY6_9ZZZZ</name>
<feature type="domain" description="DUF4178" evidence="2">
    <location>
        <begin position="334"/>
        <end position="468"/>
    </location>
</feature>
<keyword evidence="1" id="KW-1133">Transmembrane helix</keyword>
<accession>A0A3B1DGY6</accession>
<reference evidence="3" key="1">
    <citation type="submission" date="2018-06" db="EMBL/GenBank/DDBJ databases">
        <authorList>
            <person name="Zhirakovskaya E."/>
        </authorList>
    </citation>
    <scope>NUCLEOTIDE SEQUENCE</scope>
</reference>
<dbReference type="EMBL" id="UOGL01000617">
    <property type="protein sequence ID" value="VAX42066.1"/>
    <property type="molecule type" value="Genomic_DNA"/>
</dbReference>
<gene>
    <name evidence="3" type="ORF">MNBD_PLANCTO02-1561</name>
</gene>
<feature type="transmembrane region" description="Helical" evidence="1">
    <location>
        <begin position="506"/>
        <end position="528"/>
    </location>
</feature>
<organism evidence="3">
    <name type="scientific">hydrothermal vent metagenome</name>
    <dbReference type="NCBI Taxonomy" id="652676"/>
    <lineage>
        <taxon>unclassified sequences</taxon>
        <taxon>metagenomes</taxon>
        <taxon>ecological metagenomes</taxon>
    </lineage>
</organism>
<sequence>MKQFSCPSCGADITAQSQHVNLVICPSCQTSVLVDEKAVKISGKMSLLAVTSGPLFVKGTGTLGKRRFTVLGRVRYGYEAGFWDEWYLSFESGEFSWISEDELNYTFEKRTSLKSSPIDYASATPGDFITIGKEKLHIDEKGIAICEGAEGELPFVVEEGEKVPYLDLSSGKLFATLEYELDGNITLYHGRRLNLERLRMDLTAEEMGLAPAVLSEERKEKGEQRERVVRSSERSKKLNCFACGGTLAIPENPPDEIACEFCGTTTDLSLQACSCPHCAANIPLHGGSQVKSMVCPSCKMQVDVTRPDNPVLLESLAASKRPKLSFSIGQQCLLDELKYVLIGVVKYRQRDEGVSYFWTDFLLFNKDKGYRWLTGENGHFTLSVEIDERPEGINPKRAARKQKFKALGRKWRVFEVSHGATEIVFVDGELPWVAKIGDRNSFMDAIAPPYLLSAEWTKREMEWSLSEYKTSQEIAEAFNIPVKELRKPIGVAPCQPNKIGSFRKQAMVIMLVVFALNFFLMCSSLVSVGDQVAKFSVQPTEYEHEFLTQPFTVSKKNTICIAEFNAPVNNSWVYLDVAVIDSEELALLEYSADLSYYSGVEGGESWSEGSRSDSKMFNIEKPGKYRLLIKGSGGTGQSPNIAAARPVTITISQGVFPARYFIILWVFAFAWLSFDWWRRWSFETSRWGSENDDD</sequence>
<dbReference type="AlphaFoldDB" id="A0A3B1DGY6"/>
<feature type="domain" description="DUF4178" evidence="2">
    <location>
        <begin position="60"/>
        <end position="194"/>
    </location>
</feature>
<keyword evidence="1" id="KW-0472">Membrane</keyword>
<keyword evidence="1" id="KW-0812">Transmembrane</keyword>
<protein>
    <recommendedName>
        <fullName evidence="2">DUF4178 domain-containing protein</fullName>
    </recommendedName>
</protein>
<dbReference type="InterPro" id="IPR025235">
    <property type="entry name" value="DUF4178"/>
</dbReference>
<dbReference type="Pfam" id="PF13785">
    <property type="entry name" value="DUF4178"/>
    <property type="match status" value="2"/>
</dbReference>
<proteinExistence type="predicted"/>